<dbReference type="Proteomes" id="UP001138540">
    <property type="component" value="Unassembled WGS sequence"/>
</dbReference>
<protein>
    <recommendedName>
        <fullName evidence="1">Integrase DNA-binding domain-containing protein</fullName>
    </recommendedName>
</protein>
<dbReference type="RefSeq" id="WP_184154466.1">
    <property type="nucleotide sequence ID" value="NZ_JACHKA010000001.1"/>
</dbReference>
<comment type="caution">
    <text evidence="2">The sequence shown here is derived from an EMBL/GenBank/DDBJ whole genome shotgun (WGS) entry which is preliminary data.</text>
</comment>
<organism evidence="2 3">
    <name type="scientific">Sphingobium lignivorans</name>
    <dbReference type="NCBI Taxonomy" id="2735886"/>
    <lineage>
        <taxon>Bacteria</taxon>
        <taxon>Pseudomonadati</taxon>
        <taxon>Pseudomonadota</taxon>
        <taxon>Alphaproteobacteria</taxon>
        <taxon>Sphingomonadales</taxon>
        <taxon>Sphingomonadaceae</taxon>
        <taxon>Sphingobium</taxon>
    </lineage>
</organism>
<dbReference type="Gene3D" id="3.30.160.390">
    <property type="entry name" value="Integrase, DNA-binding domain"/>
    <property type="match status" value="1"/>
</dbReference>
<evidence type="ECO:0000313" key="3">
    <source>
        <dbReference type="Proteomes" id="UP001138540"/>
    </source>
</evidence>
<sequence length="91" mass="10673">MLTHISITSARPATKTYLLRDTQGLYLAIQPTGLKLWRLNYRYLDKHEDSLPRPLRALDGMRPDSRLRKASIRRLKRSDIARVTFVVEQRP</sequence>
<accession>A0ABR6NHD1</accession>
<feature type="domain" description="Integrase DNA-binding" evidence="1">
    <location>
        <begin position="2"/>
        <end position="70"/>
    </location>
</feature>
<keyword evidence="3" id="KW-1185">Reference proteome</keyword>
<dbReference type="InterPro" id="IPR025166">
    <property type="entry name" value="Integrase_DNA_bind_dom"/>
</dbReference>
<dbReference type="InterPro" id="IPR038488">
    <property type="entry name" value="Integrase_DNA-bd_sf"/>
</dbReference>
<gene>
    <name evidence="2" type="ORF">HNP60_002661</name>
</gene>
<proteinExistence type="predicted"/>
<dbReference type="Pfam" id="PF13356">
    <property type="entry name" value="Arm-DNA-bind_3"/>
    <property type="match status" value="1"/>
</dbReference>
<evidence type="ECO:0000259" key="1">
    <source>
        <dbReference type="Pfam" id="PF13356"/>
    </source>
</evidence>
<name>A0ABR6NHD1_9SPHN</name>
<dbReference type="EMBL" id="JACHKA010000001">
    <property type="protein sequence ID" value="MBB5986687.1"/>
    <property type="molecule type" value="Genomic_DNA"/>
</dbReference>
<reference evidence="2 3" key="1">
    <citation type="submission" date="2020-08" db="EMBL/GenBank/DDBJ databases">
        <title>Exploring microbial biodiversity for novel pathways involved in the catabolism of aromatic compounds derived from lignin.</title>
        <authorList>
            <person name="Elkins J."/>
        </authorList>
    </citation>
    <scope>NUCLEOTIDE SEQUENCE [LARGE SCALE GENOMIC DNA]</scope>
    <source>
        <strain evidence="2 3">B1D3A</strain>
    </source>
</reference>
<evidence type="ECO:0000313" key="2">
    <source>
        <dbReference type="EMBL" id="MBB5986687.1"/>
    </source>
</evidence>